<dbReference type="Proteomes" id="UP001501588">
    <property type="component" value="Unassembled WGS sequence"/>
</dbReference>
<keyword evidence="1" id="KW-0812">Transmembrane</keyword>
<dbReference type="InterPro" id="IPR016990">
    <property type="entry name" value="UCP032162_TM"/>
</dbReference>
<dbReference type="Pfam" id="PF10003">
    <property type="entry name" value="DUF2244"/>
    <property type="match status" value="1"/>
</dbReference>
<comment type="caution">
    <text evidence="2">The sequence shown here is derived from an EMBL/GenBank/DDBJ whole genome shotgun (WGS) entry which is preliminary data.</text>
</comment>
<evidence type="ECO:0000256" key="1">
    <source>
        <dbReference type="SAM" id="Phobius"/>
    </source>
</evidence>
<proteinExistence type="predicted"/>
<keyword evidence="1" id="KW-1133">Transmembrane helix</keyword>
<dbReference type="InterPro" id="IPR019253">
    <property type="entry name" value="DUF2244_TM"/>
</dbReference>
<name>A0ABP3PPA5_9PROT</name>
<keyword evidence="3" id="KW-1185">Reference proteome</keyword>
<organism evidence="2 3">
    <name type="scientific">Craurococcus roseus</name>
    <dbReference type="NCBI Taxonomy" id="77585"/>
    <lineage>
        <taxon>Bacteria</taxon>
        <taxon>Pseudomonadati</taxon>
        <taxon>Pseudomonadota</taxon>
        <taxon>Alphaproteobacteria</taxon>
        <taxon>Acetobacterales</taxon>
        <taxon>Acetobacteraceae</taxon>
        <taxon>Craurococcus</taxon>
    </lineage>
</organism>
<evidence type="ECO:0000313" key="2">
    <source>
        <dbReference type="EMBL" id="GAA0572001.1"/>
    </source>
</evidence>
<accession>A0ABP3PPA5</accession>
<keyword evidence="1" id="KW-0472">Membrane</keyword>
<evidence type="ECO:0000313" key="3">
    <source>
        <dbReference type="Proteomes" id="UP001501588"/>
    </source>
</evidence>
<dbReference type="EMBL" id="BAAAFZ010000008">
    <property type="protein sequence ID" value="GAA0572001.1"/>
    <property type="molecule type" value="Genomic_DNA"/>
</dbReference>
<gene>
    <name evidence="2" type="ORF">GCM10009416_08290</name>
</gene>
<dbReference type="RefSeq" id="WP_343893890.1">
    <property type="nucleotide sequence ID" value="NZ_BAAAFZ010000008.1"/>
</dbReference>
<feature type="transmembrane region" description="Helical" evidence="1">
    <location>
        <begin position="32"/>
        <end position="48"/>
    </location>
</feature>
<protein>
    <submittedName>
        <fullName evidence="2">DUF2244 domain-containing protein</fullName>
    </submittedName>
</protein>
<reference evidence="3" key="1">
    <citation type="journal article" date="2019" name="Int. J. Syst. Evol. Microbiol.">
        <title>The Global Catalogue of Microorganisms (GCM) 10K type strain sequencing project: providing services to taxonomists for standard genome sequencing and annotation.</title>
        <authorList>
            <consortium name="The Broad Institute Genomics Platform"/>
            <consortium name="The Broad Institute Genome Sequencing Center for Infectious Disease"/>
            <person name="Wu L."/>
            <person name="Ma J."/>
        </authorList>
    </citation>
    <scope>NUCLEOTIDE SEQUENCE [LARGE SCALE GENOMIC DNA]</scope>
    <source>
        <strain evidence="3">JCM 9933</strain>
    </source>
</reference>
<feature type="transmembrane region" description="Helical" evidence="1">
    <location>
        <begin position="54"/>
        <end position="71"/>
    </location>
</feature>
<dbReference type="PIRSF" id="PIRSF032162">
    <property type="entry name" value="UCP032162_imp"/>
    <property type="match status" value="1"/>
</dbReference>
<sequence>MSAHPTPPQPEPVLFEAVCTAHQSLDDRGMRAVAILVIVASAAVAILFSALGAWPVIGFTGLEVVLVLGLLSRHRRGARRAVEILALVGDRLEVRRTDARGRREELTLDPYWARVSVEERPGTVSRLVLRERRRDVEIGGLLGDAERRELAAMLSEALRRYREPVFDNPQLRE</sequence>